<name>A0A0G2SSA8_9CAUD</name>
<dbReference type="GeneID" id="26622745"/>
<evidence type="ECO:0000313" key="2">
    <source>
        <dbReference type="Proteomes" id="UP000202749"/>
    </source>
</evidence>
<organism evidence="1 2">
    <name type="scientific">Proteus phage vB_PmiM_Pm5461</name>
    <dbReference type="NCBI Taxonomy" id="1636250"/>
    <lineage>
        <taxon>Viruses</taxon>
        <taxon>Duplodnaviria</taxon>
        <taxon>Heunggongvirae</taxon>
        <taxon>Uroviricota</taxon>
        <taxon>Caudoviricetes</taxon>
        <taxon>Pantevenvirales</taxon>
        <taxon>Straboviridae</taxon>
        <taxon>Bragavirus</taxon>
        <taxon>Bragavirus pm5461</taxon>
    </lineage>
</organism>
<keyword evidence="2" id="KW-1185">Reference proteome</keyword>
<accession>A0A0G2SSA8</accession>
<protein>
    <submittedName>
        <fullName evidence="1">Uncharacterized protein</fullName>
    </submittedName>
</protein>
<proteinExistence type="predicted"/>
<evidence type="ECO:0000313" key="1">
    <source>
        <dbReference type="EMBL" id="AKA62063.1"/>
    </source>
</evidence>
<dbReference type="EMBL" id="KP890823">
    <property type="protein sequence ID" value="AKA62063.1"/>
    <property type="molecule type" value="Genomic_DNA"/>
</dbReference>
<dbReference type="Proteomes" id="UP000202749">
    <property type="component" value="Segment"/>
</dbReference>
<sequence length="78" mass="9139">MSTSTEYNLVYRIVKEKKVYNKYFDNEADALYFFNNDLKELAKTTTIRDIALTKFVYDNDSGKAIISQMKRILDLVSL</sequence>
<dbReference type="KEGG" id="vg:26622745"/>
<dbReference type="RefSeq" id="YP_009195619.1">
    <property type="nucleotide sequence ID" value="NC_028762.1"/>
</dbReference>
<gene>
    <name evidence="1" type="ORF">Pm5461_197</name>
</gene>
<reference evidence="1 2" key="1">
    <citation type="submission" date="2015-03" db="EMBL/GenBank/DDBJ databases">
        <authorList>
            <person name="Melo L.D.R."/>
            <person name="Veiga P."/>
            <person name="Cerca N."/>
            <person name="Kropinski A.M."/>
            <person name="Azeredo J."/>
            <person name="Almeida C."/>
            <person name="Sillankorva S."/>
        </authorList>
    </citation>
    <scope>NUCLEOTIDE SEQUENCE [LARGE SCALE GENOMIC DNA]</scope>
</reference>
<dbReference type="OrthoDB" id="35377at10239"/>